<evidence type="ECO:0000256" key="1">
    <source>
        <dbReference type="ARBA" id="ARBA00004167"/>
    </source>
</evidence>
<dbReference type="GO" id="GO:0005886">
    <property type="term" value="C:plasma membrane"/>
    <property type="evidence" value="ECO:0007669"/>
    <property type="project" value="TreeGrafter"/>
</dbReference>
<feature type="domain" description="Cadherin" evidence="8">
    <location>
        <begin position="27"/>
        <end position="130"/>
    </location>
</feature>
<keyword evidence="5" id="KW-0106">Calcium</keyword>
<feature type="domain" description="Cadherin" evidence="8">
    <location>
        <begin position="263"/>
        <end position="359"/>
    </location>
</feature>
<dbReference type="InterPro" id="IPR015919">
    <property type="entry name" value="Cadherin-like_sf"/>
</dbReference>
<comment type="caution">
    <text evidence="9">The sequence shown here is derived from an EMBL/GenBank/DDBJ whole genome shotgun (WGS) entry which is preliminary data.</text>
</comment>
<evidence type="ECO:0000256" key="6">
    <source>
        <dbReference type="SAM" id="MobiDB-lite"/>
    </source>
</evidence>
<dbReference type="PANTHER" id="PTHR24028">
    <property type="entry name" value="CADHERIN-87A"/>
    <property type="match status" value="1"/>
</dbReference>
<dbReference type="SUPFAM" id="SSF49313">
    <property type="entry name" value="Cadherin-like"/>
    <property type="match status" value="2"/>
</dbReference>
<comment type="subcellular location">
    <subcellularLocation>
        <location evidence="1">Membrane</location>
        <topology evidence="1">Single-pass membrane protein</topology>
    </subcellularLocation>
</comment>
<dbReference type="InterPro" id="IPR050174">
    <property type="entry name" value="Protocadherin/Cadherin-CA"/>
</dbReference>
<dbReference type="Proteomes" id="UP000681722">
    <property type="component" value="Unassembled WGS sequence"/>
</dbReference>
<evidence type="ECO:0000259" key="8">
    <source>
        <dbReference type="PROSITE" id="PS50268"/>
    </source>
</evidence>
<dbReference type="OrthoDB" id="9990384at2759"/>
<reference evidence="9" key="1">
    <citation type="submission" date="2021-02" db="EMBL/GenBank/DDBJ databases">
        <authorList>
            <person name="Nowell W R."/>
        </authorList>
    </citation>
    <scope>NUCLEOTIDE SEQUENCE</scope>
</reference>
<dbReference type="SMART" id="SM00112">
    <property type="entry name" value="CA"/>
    <property type="match status" value="2"/>
</dbReference>
<keyword evidence="3 7" id="KW-1133">Transmembrane helix</keyword>
<accession>A0A813RDV3</accession>
<dbReference type="InterPro" id="IPR002126">
    <property type="entry name" value="Cadherin-like_dom"/>
</dbReference>
<proteinExistence type="predicted"/>
<dbReference type="EMBL" id="CAJNOQ010000265">
    <property type="protein sequence ID" value="CAF0779582.1"/>
    <property type="molecule type" value="Genomic_DNA"/>
</dbReference>
<keyword evidence="7" id="KW-0472">Membrane</keyword>
<sequence>MYHHHRPYFILLLLIFMTTEAVLLLFEHDQYNMSVSESTTVGTILLRIKAYFVDHSFHGQILYSLRDDETITNKFLLDKYDGKLSLKSMLDFETISLYTFTVEAKVDSMLPSFVDVTIYVINVNDNAPELNVLFYPSVSTQQPSSGITTILYDPFISYTPICTINVKDKDYLSATTIIQTNLTVHLNNTDKFQLQLVRLGGSRSGAEATYILSIINNKQFDKNDLLYLSIDVCDNDEPPLWTNRSFIFHLIPKSSYDCNLLFDKREYMIDVNETTPVYTLLLRSYETNCQNSNIRFSLRNENISFHINHLTGELFTSKRFNRTIQSIYQFQILANDRQRQATVNLTIRILDNDNHQPFILGKKSVLFNHDRLKENQILTNLNIINFSNKSDCKLNQNNNYFQLLSNCSVKLLPNVIPIPGKYYLNIILDQRFEDMFQIEIIEIQERQQKLLTNVNNYLKSQLIIIIAAILAFLFISSTMLLVTYLFRRRYKQKILSRINGHPTKQRTLDKCINEINKKQKATGSVGNDHNKYETAKNKLQVHDDQQVSNGSDYNLKSCAAIYLLQRHPISPSSHSSHSGNDIQTRSISTRRDFDEGYAGSSELELSDGGSTEIPMKYSNKTSNIEEYQVYEFQHQEQISKSKRASLSEKTDQSFVQHIKNNARKNVVQPNSRLRNVSIVDACISSNISLV</sequence>
<dbReference type="Gene3D" id="2.60.40.60">
    <property type="entry name" value="Cadherins"/>
    <property type="match status" value="2"/>
</dbReference>
<dbReference type="GO" id="GO:0007156">
    <property type="term" value="P:homophilic cell adhesion via plasma membrane adhesion molecules"/>
    <property type="evidence" value="ECO:0007669"/>
    <property type="project" value="InterPro"/>
</dbReference>
<dbReference type="Pfam" id="PF00028">
    <property type="entry name" value="Cadherin"/>
    <property type="match status" value="2"/>
</dbReference>
<evidence type="ECO:0000313" key="9">
    <source>
        <dbReference type="EMBL" id="CAF0779582.1"/>
    </source>
</evidence>
<evidence type="ECO:0000313" key="11">
    <source>
        <dbReference type="Proteomes" id="UP000663829"/>
    </source>
</evidence>
<feature type="transmembrane region" description="Helical" evidence="7">
    <location>
        <begin position="462"/>
        <end position="486"/>
    </location>
</feature>
<feature type="region of interest" description="Disordered" evidence="6">
    <location>
        <begin position="570"/>
        <end position="592"/>
    </location>
</feature>
<keyword evidence="2 7" id="KW-0812">Transmembrane</keyword>
<dbReference type="Proteomes" id="UP000663829">
    <property type="component" value="Unassembled WGS sequence"/>
</dbReference>
<dbReference type="EMBL" id="CAJOBC010000265">
    <property type="protein sequence ID" value="CAF3562595.1"/>
    <property type="molecule type" value="Genomic_DNA"/>
</dbReference>
<dbReference type="CDD" id="cd11304">
    <property type="entry name" value="Cadherin_repeat"/>
    <property type="match status" value="2"/>
</dbReference>
<evidence type="ECO:0000256" key="5">
    <source>
        <dbReference type="PROSITE-ProRule" id="PRU00043"/>
    </source>
</evidence>
<organism evidence="9 11">
    <name type="scientific">Didymodactylos carnosus</name>
    <dbReference type="NCBI Taxonomy" id="1234261"/>
    <lineage>
        <taxon>Eukaryota</taxon>
        <taxon>Metazoa</taxon>
        <taxon>Spiralia</taxon>
        <taxon>Gnathifera</taxon>
        <taxon>Rotifera</taxon>
        <taxon>Eurotatoria</taxon>
        <taxon>Bdelloidea</taxon>
        <taxon>Philodinida</taxon>
        <taxon>Philodinidae</taxon>
        <taxon>Didymodactylos</taxon>
    </lineage>
</organism>
<feature type="transmembrane region" description="Helical" evidence="7">
    <location>
        <begin position="7"/>
        <end position="26"/>
    </location>
</feature>
<gene>
    <name evidence="9" type="ORF">GPM918_LOCUS2386</name>
    <name evidence="10" type="ORF">SRO942_LOCUS2386</name>
</gene>
<name>A0A813RDV3_9BILA</name>
<evidence type="ECO:0000313" key="10">
    <source>
        <dbReference type="EMBL" id="CAF3562595.1"/>
    </source>
</evidence>
<keyword evidence="4" id="KW-0325">Glycoprotein</keyword>
<dbReference type="PRINTS" id="PR00205">
    <property type="entry name" value="CADHERIN"/>
</dbReference>
<evidence type="ECO:0000256" key="4">
    <source>
        <dbReference type="ARBA" id="ARBA00023180"/>
    </source>
</evidence>
<evidence type="ECO:0000256" key="2">
    <source>
        <dbReference type="ARBA" id="ARBA00022692"/>
    </source>
</evidence>
<keyword evidence="11" id="KW-1185">Reference proteome</keyword>
<protein>
    <recommendedName>
        <fullName evidence="8">Cadherin domain-containing protein</fullName>
    </recommendedName>
</protein>
<dbReference type="PROSITE" id="PS50268">
    <property type="entry name" value="CADHERIN_2"/>
    <property type="match status" value="2"/>
</dbReference>
<dbReference type="PANTHER" id="PTHR24028:SF328">
    <property type="entry name" value="CADHERIN-3"/>
    <property type="match status" value="1"/>
</dbReference>
<dbReference type="AlphaFoldDB" id="A0A813RDV3"/>
<evidence type="ECO:0000256" key="7">
    <source>
        <dbReference type="SAM" id="Phobius"/>
    </source>
</evidence>
<dbReference type="GO" id="GO:0005509">
    <property type="term" value="F:calcium ion binding"/>
    <property type="evidence" value="ECO:0007669"/>
    <property type="project" value="UniProtKB-UniRule"/>
</dbReference>
<evidence type="ECO:0000256" key="3">
    <source>
        <dbReference type="ARBA" id="ARBA00022989"/>
    </source>
</evidence>